<dbReference type="EMBL" id="JAKLMC020000054">
    <property type="protein sequence ID" value="KAK5948069.1"/>
    <property type="molecule type" value="Genomic_DNA"/>
</dbReference>
<name>A0AAN8E7P5_9EURO</name>
<dbReference type="AlphaFoldDB" id="A0AAN8E7P5"/>
<keyword evidence="1" id="KW-0812">Transmembrane</keyword>
<sequence length="68" mass="7798">MSLNRRMKRILFSALNFFLPIILGLMLGYLLRILLDYYQYAQASSAPIAQPKQTPFDVSFSIRAIAMV</sequence>
<organism evidence="2 3">
    <name type="scientific">Knufia fluminis</name>
    <dbReference type="NCBI Taxonomy" id="191047"/>
    <lineage>
        <taxon>Eukaryota</taxon>
        <taxon>Fungi</taxon>
        <taxon>Dikarya</taxon>
        <taxon>Ascomycota</taxon>
        <taxon>Pezizomycotina</taxon>
        <taxon>Eurotiomycetes</taxon>
        <taxon>Chaetothyriomycetidae</taxon>
        <taxon>Chaetothyriales</taxon>
        <taxon>Trichomeriaceae</taxon>
        <taxon>Knufia</taxon>
    </lineage>
</organism>
<proteinExistence type="predicted"/>
<evidence type="ECO:0000313" key="3">
    <source>
        <dbReference type="Proteomes" id="UP001316803"/>
    </source>
</evidence>
<comment type="caution">
    <text evidence="2">The sequence shown here is derived from an EMBL/GenBank/DDBJ whole genome shotgun (WGS) entry which is preliminary data.</text>
</comment>
<accession>A0AAN8E7P5</accession>
<evidence type="ECO:0000313" key="2">
    <source>
        <dbReference type="EMBL" id="KAK5948069.1"/>
    </source>
</evidence>
<gene>
    <name evidence="2" type="ORF">OHC33_010910</name>
</gene>
<keyword evidence="3" id="KW-1185">Reference proteome</keyword>
<reference evidence="2 3" key="1">
    <citation type="submission" date="2022-12" db="EMBL/GenBank/DDBJ databases">
        <title>Genomic features and morphological characterization of a novel Knufia sp. strain isolated from spacecraft assembly facility.</title>
        <authorList>
            <person name="Teixeira M."/>
            <person name="Chander A.M."/>
            <person name="Stajich J.E."/>
            <person name="Venkateswaran K."/>
        </authorList>
    </citation>
    <scope>NUCLEOTIDE SEQUENCE [LARGE SCALE GENOMIC DNA]</scope>
    <source>
        <strain evidence="2 3">FJI-L2-BK-P2</strain>
    </source>
</reference>
<dbReference type="Proteomes" id="UP001316803">
    <property type="component" value="Unassembled WGS sequence"/>
</dbReference>
<evidence type="ECO:0000256" key="1">
    <source>
        <dbReference type="SAM" id="Phobius"/>
    </source>
</evidence>
<protein>
    <submittedName>
        <fullName evidence="2">Uncharacterized protein</fullName>
    </submittedName>
</protein>
<feature type="transmembrane region" description="Helical" evidence="1">
    <location>
        <begin position="12"/>
        <end position="35"/>
    </location>
</feature>
<keyword evidence="1" id="KW-1133">Transmembrane helix</keyword>
<keyword evidence="1" id="KW-0472">Membrane</keyword>